<dbReference type="InterPro" id="IPR041489">
    <property type="entry name" value="PDZ_6"/>
</dbReference>
<dbReference type="OrthoDB" id="72325at2759"/>
<gene>
    <name evidence="7" type="ORF">FFLO_06414</name>
</gene>
<sequence>MSDPASRARQLMQEKENIEAEIDAYRSQLEQQNVTMTTPLVDPEGFPRADIDVYAVRHARVSLNRLRNDHRDVVDRLGRVLEEVYAIGAVVEPRLNGAGAGKMVNGDGPGSGSSSASVRPLARVNMVSENSPSATAGLERGDLIIQFGDLSSDQGHALADIGQLVQRSEGVEIPIKLRREEETLDVVLTPRTGWGGRGMLGMHILPP</sequence>
<name>A0A8K0NM66_9TREE</name>
<feature type="domain" description="Nas2 N-terminal" evidence="6">
    <location>
        <begin position="9"/>
        <end position="85"/>
    </location>
</feature>
<feature type="domain" description="PDZ" evidence="5">
    <location>
        <begin position="124"/>
        <end position="179"/>
    </location>
</feature>
<dbReference type="Pfam" id="PF17820">
    <property type="entry name" value="PDZ_6"/>
    <property type="match status" value="1"/>
</dbReference>
<evidence type="ECO:0000256" key="2">
    <source>
        <dbReference type="ARBA" id="ARBA00023186"/>
    </source>
</evidence>
<dbReference type="GO" id="GO:0070682">
    <property type="term" value="P:proteasome regulatory particle assembly"/>
    <property type="evidence" value="ECO:0007669"/>
    <property type="project" value="InterPro"/>
</dbReference>
<proteinExistence type="inferred from homology"/>
<evidence type="ECO:0000313" key="8">
    <source>
        <dbReference type="Proteomes" id="UP000812966"/>
    </source>
</evidence>
<keyword evidence="2" id="KW-0143">Chaperone</keyword>
<dbReference type="Proteomes" id="UP000812966">
    <property type="component" value="Unassembled WGS sequence"/>
</dbReference>
<evidence type="ECO:0000259" key="6">
    <source>
        <dbReference type="Pfam" id="PF18265"/>
    </source>
</evidence>
<dbReference type="GO" id="GO:0005634">
    <property type="term" value="C:nucleus"/>
    <property type="evidence" value="ECO:0007669"/>
    <property type="project" value="TreeGrafter"/>
</dbReference>
<dbReference type="InterPro" id="IPR036034">
    <property type="entry name" value="PDZ_sf"/>
</dbReference>
<reference evidence="7" key="1">
    <citation type="submission" date="2020-04" db="EMBL/GenBank/DDBJ databases">
        <title>Analysis of mating type loci in Filobasidium floriforme.</title>
        <authorList>
            <person name="Nowrousian M."/>
        </authorList>
    </citation>
    <scope>NUCLEOTIDE SEQUENCE</scope>
    <source>
        <strain evidence="7">CBS 6242</strain>
    </source>
</reference>
<keyword evidence="8" id="KW-1185">Reference proteome</keyword>
<dbReference type="SUPFAM" id="SSF50156">
    <property type="entry name" value="PDZ domain-like"/>
    <property type="match status" value="1"/>
</dbReference>
<evidence type="ECO:0000259" key="5">
    <source>
        <dbReference type="Pfam" id="PF17820"/>
    </source>
</evidence>
<dbReference type="InterPro" id="IPR040815">
    <property type="entry name" value="Nas2_N"/>
</dbReference>
<organism evidence="7 8">
    <name type="scientific">Filobasidium floriforme</name>
    <dbReference type="NCBI Taxonomy" id="5210"/>
    <lineage>
        <taxon>Eukaryota</taxon>
        <taxon>Fungi</taxon>
        <taxon>Dikarya</taxon>
        <taxon>Basidiomycota</taxon>
        <taxon>Agaricomycotina</taxon>
        <taxon>Tremellomycetes</taxon>
        <taxon>Filobasidiales</taxon>
        <taxon>Filobasidiaceae</taxon>
        <taxon>Filobasidium</taxon>
    </lineage>
</organism>
<dbReference type="EMBL" id="JABELV010000207">
    <property type="protein sequence ID" value="KAG7528100.1"/>
    <property type="molecule type" value="Genomic_DNA"/>
</dbReference>
<dbReference type="Gene3D" id="6.10.140.1710">
    <property type="match status" value="1"/>
</dbReference>
<dbReference type="Pfam" id="PF18265">
    <property type="entry name" value="Nas2_N"/>
    <property type="match status" value="1"/>
</dbReference>
<comment type="similarity">
    <text evidence="1">Belongs to the proteasome subunit p27 family.</text>
</comment>
<comment type="caution">
    <text evidence="7">The sequence shown here is derived from an EMBL/GenBank/DDBJ whole genome shotgun (WGS) entry which is preliminary data.</text>
</comment>
<dbReference type="AlphaFoldDB" id="A0A8K0NM66"/>
<dbReference type="GO" id="GO:0005737">
    <property type="term" value="C:cytoplasm"/>
    <property type="evidence" value="ECO:0007669"/>
    <property type="project" value="TreeGrafter"/>
</dbReference>
<protein>
    <recommendedName>
        <fullName evidence="3">Probable 26S proteasome regulatory subunit p27</fullName>
    </recommendedName>
</protein>
<evidence type="ECO:0000313" key="7">
    <source>
        <dbReference type="EMBL" id="KAG7528100.1"/>
    </source>
</evidence>
<dbReference type="FunFam" id="2.30.42.10:FF:000107">
    <property type="entry name" value="26S proteasome non-ATPase regulatory subunit 9"/>
    <property type="match status" value="1"/>
</dbReference>
<keyword evidence="4" id="KW-0175">Coiled coil</keyword>
<feature type="coiled-coil region" evidence="4">
    <location>
        <begin position="8"/>
        <end position="35"/>
    </location>
</feature>
<evidence type="ECO:0000256" key="3">
    <source>
        <dbReference type="ARBA" id="ARBA00068021"/>
    </source>
</evidence>
<dbReference type="InterPro" id="IPR035269">
    <property type="entry name" value="PSMD9"/>
</dbReference>
<dbReference type="Gene3D" id="2.30.42.10">
    <property type="match status" value="1"/>
</dbReference>
<evidence type="ECO:0000256" key="1">
    <source>
        <dbReference type="ARBA" id="ARBA00005256"/>
    </source>
</evidence>
<dbReference type="PANTHER" id="PTHR12651">
    <property type="entry name" value="26S PROTEASOME NON-ATPASE REGULATORY SUBUNIT 9"/>
    <property type="match status" value="1"/>
</dbReference>
<evidence type="ECO:0000256" key="4">
    <source>
        <dbReference type="SAM" id="Coils"/>
    </source>
</evidence>
<dbReference type="PANTHER" id="PTHR12651:SF1">
    <property type="entry name" value="26S PROTEASOME NON-ATPASE REGULATORY SUBUNIT 9"/>
    <property type="match status" value="1"/>
</dbReference>
<accession>A0A8K0NM66</accession>